<comment type="caution">
    <text evidence="11">The sequence shown here is derived from an EMBL/GenBank/DDBJ whole genome shotgun (WGS) entry which is preliminary data.</text>
</comment>
<evidence type="ECO:0000256" key="1">
    <source>
        <dbReference type="ARBA" id="ARBA00004141"/>
    </source>
</evidence>
<dbReference type="Pfam" id="PF00209">
    <property type="entry name" value="SNF"/>
    <property type="match status" value="1"/>
</dbReference>
<dbReference type="PROSITE" id="PS50267">
    <property type="entry name" value="NA_NEUROTRAN_SYMP_3"/>
    <property type="match status" value="1"/>
</dbReference>
<feature type="transmembrane region" description="Helical" evidence="10">
    <location>
        <begin position="101"/>
        <end position="128"/>
    </location>
</feature>
<dbReference type="Proteomes" id="UP000276133">
    <property type="component" value="Unassembled WGS sequence"/>
</dbReference>
<evidence type="ECO:0000256" key="5">
    <source>
        <dbReference type="ARBA" id="ARBA00022989"/>
    </source>
</evidence>
<feature type="binding site" evidence="8">
    <location>
        <position position="38"/>
    </location>
    <ligand>
        <name>Na(+)</name>
        <dbReference type="ChEBI" id="CHEBI:29101"/>
        <label>1</label>
    </ligand>
</feature>
<feature type="transmembrane region" description="Helical" evidence="10">
    <location>
        <begin position="413"/>
        <end position="431"/>
    </location>
</feature>
<dbReference type="GO" id="GO:0046872">
    <property type="term" value="F:metal ion binding"/>
    <property type="evidence" value="ECO:0007669"/>
    <property type="project" value="UniProtKB-KW"/>
</dbReference>
<feature type="binding site" evidence="8">
    <location>
        <position position="35"/>
    </location>
    <ligand>
        <name>Na(+)</name>
        <dbReference type="ChEBI" id="CHEBI:29101"/>
        <label>1</label>
    </ligand>
</feature>
<dbReference type="GO" id="GO:0005283">
    <property type="term" value="F:amino acid:sodium symporter activity"/>
    <property type="evidence" value="ECO:0007669"/>
    <property type="project" value="TreeGrafter"/>
</dbReference>
<feature type="transmembrane region" description="Helical" evidence="10">
    <location>
        <begin position="367"/>
        <end position="392"/>
    </location>
</feature>
<dbReference type="STRING" id="10195.A0A3M7R3W6"/>
<evidence type="ECO:0000256" key="6">
    <source>
        <dbReference type="ARBA" id="ARBA00023136"/>
    </source>
</evidence>
<keyword evidence="4 10" id="KW-0812">Transmembrane</keyword>
<comment type="similarity">
    <text evidence="2">Belongs to the sodium:neurotransmitter symporter (SNF) (TC 2.A.22) family.</text>
</comment>
<feature type="transmembrane region" description="Helical" evidence="10">
    <location>
        <begin position="229"/>
        <end position="248"/>
    </location>
</feature>
<evidence type="ECO:0000256" key="9">
    <source>
        <dbReference type="PIRSR" id="PIRSR600175-2"/>
    </source>
</evidence>
<dbReference type="PANTHER" id="PTHR11616">
    <property type="entry name" value="SODIUM/CHLORIDE DEPENDENT TRANSPORTER"/>
    <property type="match status" value="1"/>
</dbReference>
<dbReference type="SUPFAM" id="SSF161070">
    <property type="entry name" value="SNF-like"/>
    <property type="match status" value="1"/>
</dbReference>
<keyword evidence="8" id="KW-0915">Sodium</keyword>
<dbReference type="GO" id="GO:0005886">
    <property type="term" value="C:plasma membrane"/>
    <property type="evidence" value="ECO:0007669"/>
    <property type="project" value="TreeGrafter"/>
</dbReference>
<keyword evidence="8" id="KW-0479">Metal-binding</keyword>
<proteinExistence type="inferred from homology"/>
<accession>A0A3M7R3W6</accession>
<feature type="transmembrane region" description="Helical" evidence="10">
    <location>
        <begin position="58"/>
        <end position="80"/>
    </location>
</feature>
<comment type="subcellular location">
    <subcellularLocation>
        <location evidence="1">Membrane</location>
        <topology evidence="1">Multi-pass membrane protein</topology>
    </subcellularLocation>
</comment>
<gene>
    <name evidence="11" type="ORF">BpHYR1_053091</name>
</gene>
<feature type="transmembrane region" description="Helical" evidence="10">
    <location>
        <begin position="443"/>
        <end position="464"/>
    </location>
</feature>
<evidence type="ECO:0000313" key="12">
    <source>
        <dbReference type="Proteomes" id="UP000276133"/>
    </source>
</evidence>
<dbReference type="PRINTS" id="PR00176">
    <property type="entry name" value="NANEUSMPORT"/>
</dbReference>
<keyword evidence="5 10" id="KW-1133">Transmembrane helix</keyword>
<reference evidence="11 12" key="1">
    <citation type="journal article" date="2018" name="Sci. Rep.">
        <title>Genomic signatures of local adaptation to the degree of environmental predictability in rotifers.</title>
        <authorList>
            <person name="Franch-Gras L."/>
            <person name="Hahn C."/>
            <person name="Garcia-Roger E.M."/>
            <person name="Carmona M.J."/>
            <person name="Serra M."/>
            <person name="Gomez A."/>
        </authorList>
    </citation>
    <scope>NUCLEOTIDE SEQUENCE [LARGE SCALE GENOMIC DNA]</scope>
    <source>
        <strain evidence="11">HYR1</strain>
    </source>
</reference>
<keyword evidence="3" id="KW-0813">Transport</keyword>
<protein>
    <submittedName>
        <fullName evidence="11">Sodium-and chloride-dependent glycine transporter 2</fullName>
    </submittedName>
</protein>
<feature type="transmembrane region" description="Helical" evidence="10">
    <location>
        <begin position="198"/>
        <end position="217"/>
    </location>
</feature>
<feature type="transmembrane region" description="Helical" evidence="10">
    <location>
        <begin position="27"/>
        <end position="46"/>
    </location>
</feature>
<keyword evidence="12" id="KW-1185">Reference proteome</keyword>
<dbReference type="GO" id="GO:0015179">
    <property type="term" value="F:L-amino acid transmembrane transporter activity"/>
    <property type="evidence" value="ECO:0007669"/>
    <property type="project" value="TreeGrafter"/>
</dbReference>
<evidence type="ECO:0000256" key="10">
    <source>
        <dbReference type="SAM" id="Phobius"/>
    </source>
</evidence>
<dbReference type="PANTHER" id="PTHR11616:SF321">
    <property type="entry name" value="SODIUM-DEPENDENT NUTRIENT AMINO ACID TRANSPORTER 1-RELATED"/>
    <property type="match status" value="1"/>
</dbReference>
<evidence type="ECO:0000256" key="3">
    <source>
        <dbReference type="ARBA" id="ARBA00022448"/>
    </source>
</evidence>
<dbReference type="NCBIfam" id="NF037979">
    <property type="entry name" value="Na_transp"/>
    <property type="match status" value="1"/>
</dbReference>
<dbReference type="GO" id="GO:0089718">
    <property type="term" value="P:amino acid import across plasma membrane"/>
    <property type="evidence" value="ECO:0007669"/>
    <property type="project" value="TreeGrafter"/>
</dbReference>
<feature type="transmembrane region" description="Helical" evidence="10">
    <location>
        <begin position="311"/>
        <end position="333"/>
    </location>
</feature>
<evidence type="ECO:0000256" key="2">
    <source>
        <dbReference type="ARBA" id="ARBA00006459"/>
    </source>
</evidence>
<dbReference type="InterPro" id="IPR037272">
    <property type="entry name" value="SNS_sf"/>
</dbReference>
<keyword evidence="7" id="KW-0325">Glycoprotein</keyword>
<feature type="transmembrane region" description="Helical" evidence="10">
    <location>
        <begin position="525"/>
        <end position="546"/>
    </location>
</feature>
<keyword evidence="9" id="KW-1015">Disulfide bond</keyword>
<feature type="binding site" evidence="8">
    <location>
        <position position="42"/>
    </location>
    <ligand>
        <name>Na(+)</name>
        <dbReference type="ChEBI" id="CHEBI:29101"/>
        <label>1</label>
    </ligand>
</feature>
<name>A0A3M7R3W6_BRAPC</name>
<evidence type="ECO:0000256" key="7">
    <source>
        <dbReference type="ARBA" id="ARBA00023180"/>
    </source>
</evidence>
<sequence length="592" mass="66594">MTKQSDKHVHLPHIHLPHHRKEWSNPIEFLMTCIGFAVGLGNVWRFPYLCFKNGGSAFVIAFLSMLFIIGLPLFFLEISLAQYSKFGPLEIWKAVPMVRGIGICSLLIACIISLYYNILIAYSLIYAISSFLPTLPWTKCGFYWNNAKCCVASSTIKNISGVLTSVSDCSFDSESPAKQYFNNYVLNISNGIEELGEINWKVAVSLLVCWLLIFLSLSKGVQSLGKVSYLTAIFPYVMIIALIIRGVTLEGAMNGIEYFILKINTEKLKSLETWVDAANQVYFCLSISQGGLYTLGRHNSFNYNHQRTSTIVAILDGFTGILAGLAIFSVLGYMSHKTGIEVKDLAVGGPGLSFIVYPEALSLMPFPWIWCIFFFLMMITIGFGSILSWMECVLDSGTEILKKHINSEKKKTIFRLSVCMLFFLLGLLMATRSGLYIQNFLDFFVTGYPVLICAALESFSIGWIYGVKRLKEDIKLMLGHYPNIYWVVCYKILTPLGTFAAVLLSLIANSKISLNDYQYPMWSQIVGYIIVVLVLSPIPIFFIVSVKRIGLKNILKPEKDWLPAIKKEPTNVIAMKKVDGIDNISFREEINF</sequence>
<evidence type="ECO:0000313" key="11">
    <source>
        <dbReference type="EMBL" id="RNA18280.1"/>
    </source>
</evidence>
<evidence type="ECO:0000256" key="4">
    <source>
        <dbReference type="ARBA" id="ARBA00022692"/>
    </source>
</evidence>
<keyword evidence="6 10" id="KW-0472">Membrane</keyword>
<dbReference type="EMBL" id="REGN01004268">
    <property type="protein sequence ID" value="RNA18280.1"/>
    <property type="molecule type" value="Genomic_DNA"/>
</dbReference>
<organism evidence="11 12">
    <name type="scientific">Brachionus plicatilis</name>
    <name type="common">Marine rotifer</name>
    <name type="synonym">Brachionus muelleri</name>
    <dbReference type="NCBI Taxonomy" id="10195"/>
    <lineage>
        <taxon>Eukaryota</taxon>
        <taxon>Metazoa</taxon>
        <taxon>Spiralia</taxon>
        <taxon>Gnathifera</taxon>
        <taxon>Rotifera</taxon>
        <taxon>Eurotatoria</taxon>
        <taxon>Monogononta</taxon>
        <taxon>Pseudotrocha</taxon>
        <taxon>Ploima</taxon>
        <taxon>Brachionidae</taxon>
        <taxon>Brachionus</taxon>
    </lineage>
</organism>
<dbReference type="AlphaFoldDB" id="A0A3M7R3W6"/>
<dbReference type="OrthoDB" id="6581954at2759"/>
<feature type="disulfide bond" evidence="9">
    <location>
        <begin position="140"/>
        <end position="149"/>
    </location>
</feature>
<feature type="binding site" evidence="8">
    <location>
        <position position="37"/>
    </location>
    <ligand>
        <name>Na(+)</name>
        <dbReference type="ChEBI" id="CHEBI:29101"/>
        <label>1</label>
    </ligand>
</feature>
<dbReference type="InterPro" id="IPR000175">
    <property type="entry name" value="Na/ntran_symport"/>
</dbReference>
<feature type="transmembrane region" description="Helical" evidence="10">
    <location>
        <begin position="484"/>
        <end position="505"/>
    </location>
</feature>
<evidence type="ECO:0000256" key="8">
    <source>
        <dbReference type="PIRSR" id="PIRSR600175-1"/>
    </source>
</evidence>
<feature type="binding site" evidence="8">
    <location>
        <position position="385"/>
    </location>
    <ligand>
        <name>Na(+)</name>
        <dbReference type="ChEBI" id="CHEBI:29101"/>
        <label>1</label>
    </ligand>
</feature>